<evidence type="ECO:0000313" key="3">
    <source>
        <dbReference type="Proteomes" id="UP000051568"/>
    </source>
</evidence>
<sequence>MKESFFIGTYTKKTSHGVYKMTLDTEKKSLDHLELVAELGNPTYLAKSKRQFLYTVDQKGENGGVGVVDLNQDPAKVVQHAVTPGNSPAYVAVDEARQLLYSSNYHLATVTVYKIQADGTLQQTDVVTHSGKGPKPEQADGAHVHFSDLTPDNRLVVCDLGTDEVYTYDVSKTGQLSEVARYKTAPGFGPRHIVFAPQGTKAYLAGELGSGVDVLDYDAKTGKFSRVQSISTIPSTWDKHNGAAAIKISRDGHFLYVSNRGYDSLAVFEINQDGTLNLIQNISVEGSFPRDFALDPSEEFVVCVNQNTDNATLFARSLKTGKLSLLQKDVAVPEGVCVLFNQK</sequence>
<dbReference type="InterPro" id="IPR011048">
    <property type="entry name" value="Haem_d1_sf"/>
</dbReference>
<dbReference type="PANTHER" id="PTHR30344:SF1">
    <property type="entry name" value="6-PHOSPHOGLUCONOLACTONASE"/>
    <property type="match status" value="1"/>
</dbReference>
<dbReference type="Pfam" id="PF10282">
    <property type="entry name" value="Lactonase"/>
    <property type="match status" value="1"/>
</dbReference>
<organism evidence="2 3">
    <name type="scientific">Pediococcus cellicola</name>
    <dbReference type="NCBI Taxonomy" id="319652"/>
    <lineage>
        <taxon>Bacteria</taxon>
        <taxon>Bacillati</taxon>
        <taxon>Bacillota</taxon>
        <taxon>Bacilli</taxon>
        <taxon>Lactobacillales</taxon>
        <taxon>Lactobacillaceae</taxon>
        <taxon>Pediococcus</taxon>
    </lineage>
</organism>
<dbReference type="AlphaFoldDB" id="A0A0R2IT09"/>
<accession>A0A0R2IT09</accession>
<comment type="similarity">
    <text evidence="1">Belongs to the cycloisomerase 2 family.</text>
</comment>
<gene>
    <name evidence="2" type="ORF">IV80_GL000396</name>
</gene>
<dbReference type="PANTHER" id="PTHR30344">
    <property type="entry name" value="6-PHOSPHOGLUCONOLACTONASE-RELATED"/>
    <property type="match status" value="1"/>
</dbReference>
<dbReference type="InterPro" id="IPR050282">
    <property type="entry name" value="Cycloisomerase_2"/>
</dbReference>
<evidence type="ECO:0000313" key="2">
    <source>
        <dbReference type="EMBL" id="KRN65340.1"/>
    </source>
</evidence>
<protein>
    <recommendedName>
        <fullName evidence="4">6-phosphogluconolactonase</fullName>
    </recommendedName>
</protein>
<evidence type="ECO:0000256" key="1">
    <source>
        <dbReference type="ARBA" id="ARBA00005564"/>
    </source>
</evidence>
<dbReference type="RefSeq" id="WP_057752277.1">
    <property type="nucleotide sequence ID" value="NZ_BJVH01000010.1"/>
</dbReference>
<dbReference type="InterPro" id="IPR019405">
    <property type="entry name" value="Lactonase_7-beta_prop"/>
</dbReference>
<dbReference type="Proteomes" id="UP000051568">
    <property type="component" value="Unassembled WGS sequence"/>
</dbReference>
<dbReference type="PATRIC" id="fig|319652.3.peg.399"/>
<dbReference type="STRING" id="319652.IV80_GL000396"/>
<dbReference type="SUPFAM" id="SSF51004">
    <property type="entry name" value="C-terminal (heme d1) domain of cytochrome cd1-nitrite reductase"/>
    <property type="match status" value="1"/>
</dbReference>
<dbReference type="EMBL" id="JQBR01000010">
    <property type="protein sequence ID" value="KRN65340.1"/>
    <property type="molecule type" value="Genomic_DNA"/>
</dbReference>
<comment type="caution">
    <text evidence="2">The sequence shown here is derived from an EMBL/GenBank/DDBJ whole genome shotgun (WGS) entry which is preliminary data.</text>
</comment>
<keyword evidence="3" id="KW-1185">Reference proteome</keyword>
<dbReference type="GO" id="GO:0017057">
    <property type="term" value="F:6-phosphogluconolactonase activity"/>
    <property type="evidence" value="ECO:0007669"/>
    <property type="project" value="TreeGrafter"/>
</dbReference>
<dbReference type="GO" id="GO:0005829">
    <property type="term" value="C:cytosol"/>
    <property type="evidence" value="ECO:0007669"/>
    <property type="project" value="TreeGrafter"/>
</dbReference>
<dbReference type="OrthoDB" id="9790815at2"/>
<name>A0A0R2IT09_9LACO</name>
<reference evidence="2 3" key="1">
    <citation type="journal article" date="2015" name="Genome Announc.">
        <title>Expanding the biotechnology potential of lactobacilli through comparative genomics of 213 strains and associated genera.</title>
        <authorList>
            <person name="Sun Z."/>
            <person name="Harris H.M."/>
            <person name="McCann A."/>
            <person name="Guo C."/>
            <person name="Argimon S."/>
            <person name="Zhang W."/>
            <person name="Yang X."/>
            <person name="Jeffery I.B."/>
            <person name="Cooney J.C."/>
            <person name="Kagawa T.F."/>
            <person name="Liu W."/>
            <person name="Song Y."/>
            <person name="Salvetti E."/>
            <person name="Wrobel A."/>
            <person name="Rasinkangas P."/>
            <person name="Parkhill J."/>
            <person name="Rea M.C."/>
            <person name="O'Sullivan O."/>
            <person name="Ritari J."/>
            <person name="Douillard F.P."/>
            <person name="Paul Ross R."/>
            <person name="Yang R."/>
            <person name="Briner A.E."/>
            <person name="Felis G.E."/>
            <person name="de Vos W.M."/>
            <person name="Barrangou R."/>
            <person name="Klaenhammer T.R."/>
            <person name="Caufield P.W."/>
            <person name="Cui Y."/>
            <person name="Zhang H."/>
            <person name="O'Toole P.W."/>
        </authorList>
    </citation>
    <scope>NUCLEOTIDE SEQUENCE [LARGE SCALE GENOMIC DNA]</scope>
    <source>
        <strain evidence="2 3">DSM 17757</strain>
    </source>
</reference>
<evidence type="ECO:0008006" key="4">
    <source>
        <dbReference type="Google" id="ProtNLM"/>
    </source>
</evidence>
<dbReference type="InterPro" id="IPR015943">
    <property type="entry name" value="WD40/YVTN_repeat-like_dom_sf"/>
</dbReference>
<proteinExistence type="inferred from homology"/>
<dbReference type="Gene3D" id="2.130.10.10">
    <property type="entry name" value="YVTN repeat-like/Quinoprotein amine dehydrogenase"/>
    <property type="match status" value="1"/>
</dbReference>